<keyword evidence="5 8" id="KW-0378">Hydrolase</keyword>
<dbReference type="OrthoDB" id="9804442at2"/>
<dbReference type="InterPro" id="IPR020476">
    <property type="entry name" value="Nudix_hydrolase"/>
</dbReference>
<evidence type="ECO:0000256" key="3">
    <source>
        <dbReference type="ARBA" id="ARBA00005582"/>
    </source>
</evidence>
<dbReference type="PANTHER" id="PTHR12992:SF11">
    <property type="entry name" value="MITOCHONDRIAL COENZYME A DIPHOSPHATASE NUDT8"/>
    <property type="match status" value="1"/>
</dbReference>
<keyword evidence="6" id="KW-0460">Magnesium</keyword>
<evidence type="ECO:0000313" key="11">
    <source>
        <dbReference type="Proteomes" id="UP000063789"/>
    </source>
</evidence>
<protein>
    <submittedName>
        <fullName evidence="10">NUDIX hydrolase</fullName>
    </submittedName>
</protein>
<dbReference type="GO" id="GO:0046872">
    <property type="term" value="F:metal ion binding"/>
    <property type="evidence" value="ECO:0007669"/>
    <property type="project" value="UniProtKB-KW"/>
</dbReference>
<dbReference type="PATRIC" id="fig|1136941.3.peg.1382"/>
<dbReference type="EMBL" id="CP011853">
    <property type="protein sequence ID" value="ALG84257.1"/>
    <property type="molecule type" value="Genomic_DNA"/>
</dbReference>
<name>A0A0N9N254_9ACTN</name>
<reference evidence="11" key="1">
    <citation type="submission" date="2015-06" db="EMBL/GenBank/DDBJ databases">
        <title>Complete genome sequence and metabolic analysis of phthalate degradation pathway in Gordonia sp. QH-11.</title>
        <authorList>
            <person name="Jin D."/>
            <person name="Kong X."/>
            <person name="Bai Z."/>
        </authorList>
    </citation>
    <scope>NUCLEOTIDE SEQUENCE [LARGE SCALE GENOMIC DNA]</scope>
    <source>
        <strain evidence="11">QH-11</strain>
    </source>
</reference>
<dbReference type="InterPro" id="IPR000086">
    <property type="entry name" value="NUDIX_hydrolase_dom"/>
</dbReference>
<dbReference type="KEGG" id="goq:ACH46_06740"/>
<keyword evidence="4" id="KW-0479">Metal-binding</keyword>
<dbReference type="PANTHER" id="PTHR12992">
    <property type="entry name" value="NUDIX HYDROLASE"/>
    <property type="match status" value="1"/>
</dbReference>
<comment type="similarity">
    <text evidence="3 8">Belongs to the Nudix hydrolase family.</text>
</comment>
<feature type="domain" description="Nudix hydrolase" evidence="9">
    <location>
        <begin position="27"/>
        <end position="158"/>
    </location>
</feature>
<keyword evidence="11" id="KW-1185">Reference proteome</keyword>
<evidence type="ECO:0000259" key="9">
    <source>
        <dbReference type="PROSITE" id="PS51462"/>
    </source>
</evidence>
<proteinExistence type="inferred from homology"/>
<dbReference type="InterPro" id="IPR020084">
    <property type="entry name" value="NUDIX_hydrolase_CS"/>
</dbReference>
<accession>A0A0N9N254</accession>
<dbReference type="AlphaFoldDB" id="A0A0N9N254"/>
<evidence type="ECO:0000256" key="1">
    <source>
        <dbReference type="ARBA" id="ARBA00001936"/>
    </source>
</evidence>
<comment type="cofactor">
    <cofactor evidence="2">
        <name>Mg(2+)</name>
        <dbReference type="ChEBI" id="CHEBI:18420"/>
    </cofactor>
</comment>
<dbReference type="Proteomes" id="UP000063789">
    <property type="component" value="Chromosome"/>
</dbReference>
<reference evidence="10 11" key="2">
    <citation type="journal article" date="2017" name="Int. J. Syst. Evol. Microbiol.">
        <title>Gordonia phthalatica sp. nov., a di-n-butyl phthalate-degrading bacterium isolated from activated sludge.</title>
        <authorList>
            <person name="Jin D."/>
            <person name="Kong X."/>
            <person name="Jia M."/>
            <person name="Yu X."/>
            <person name="Wang X."/>
            <person name="Zhuang X."/>
            <person name="Deng Y."/>
            <person name="Bai Z."/>
        </authorList>
    </citation>
    <scope>NUCLEOTIDE SEQUENCE [LARGE SCALE GENOMIC DNA]</scope>
    <source>
        <strain evidence="10 11">QH-11</strain>
    </source>
</reference>
<evidence type="ECO:0000256" key="2">
    <source>
        <dbReference type="ARBA" id="ARBA00001946"/>
    </source>
</evidence>
<evidence type="ECO:0000256" key="7">
    <source>
        <dbReference type="ARBA" id="ARBA00023211"/>
    </source>
</evidence>
<dbReference type="Gene3D" id="3.90.79.10">
    <property type="entry name" value="Nucleoside Triphosphate Pyrophosphohydrolase"/>
    <property type="match status" value="1"/>
</dbReference>
<sequence>MDITRQEAQERIDAWTRRVIDNDDGRLRASAVAITVVRRGVDRGIYIARRPKSLRNHSYQFALPGGRLDPGEDATQAALRELHEEIGIELGDEAVLGVLDDYETRSGYLMTPIVCWVDDDPPVAPSPAEVDELFFITFDELRRPPVFSRIPESPRTLVALNIAGGRVHAPTAAVIYQFAEVVLAGRDTRVHDLEQPVFAWK</sequence>
<organism evidence="10 11">
    <name type="scientific">Gordonia phthalatica</name>
    <dbReference type="NCBI Taxonomy" id="1136941"/>
    <lineage>
        <taxon>Bacteria</taxon>
        <taxon>Bacillati</taxon>
        <taxon>Actinomycetota</taxon>
        <taxon>Actinomycetes</taxon>
        <taxon>Mycobacteriales</taxon>
        <taxon>Gordoniaceae</taxon>
        <taxon>Gordonia</taxon>
    </lineage>
</organism>
<comment type="cofactor">
    <cofactor evidence="1">
        <name>Mn(2+)</name>
        <dbReference type="ChEBI" id="CHEBI:29035"/>
    </cofactor>
</comment>
<dbReference type="PRINTS" id="PR00502">
    <property type="entry name" value="NUDIXFAMILY"/>
</dbReference>
<dbReference type="RefSeq" id="WP_062392238.1">
    <property type="nucleotide sequence ID" value="NZ_CP011853.1"/>
</dbReference>
<keyword evidence="7" id="KW-0464">Manganese</keyword>
<evidence type="ECO:0000256" key="6">
    <source>
        <dbReference type="ARBA" id="ARBA00022842"/>
    </source>
</evidence>
<dbReference type="PROSITE" id="PS00893">
    <property type="entry name" value="NUDIX_BOX"/>
    <property type="match status" value="1"/>
</dbReference>
<dbReference type="GO" id="GO:0010945">
    <property type="term" value="F:coenzyme A diphosphatase activity"/>
    <property type="evidence" value="ECO:0007669"/>
    <property type="project" value="InterPro"/>
</dbReference>
<dbReference type="Pfam" id="PF00293">
    <property type="entry name" value="NUDIX"/>
    <property type="match status" value="1"/>
</dbReference>
<dbReference type="STRING" id="1136941.ACH46_06740"/>
<dbReference type="PROSITE" id="PS51462">
    <property type="entry name" value="NUDIX"/>
    <property type="match status" value="1"/>
</dbReference>
<evidence type="ECO:0000313" key="10">
    <source>
        <dbReference type="EMBL" id="ALG84257.1"/>
    </source>
</evidence>
<evidence type="ECO:0000256" key="4">
    <source>
        <dbReference type="ARBA" id="ARBA00022723"/>
    </source>
</evidence>
<evidence type="ECO:0000256" key="8">
    <source>
        <dbReference type="RuleBase" id="RU003476"/>
    </source>
</evidence>
<dbReference type="InterPro" id="IPR045121">
    <property type="entry name" value="CoAse"/>
</dbReference>
<evidence type="ECO:0000256" key="5">
    <source>
        <dbReference type="ARBA" id="ARBA00022801"/>
    </source>
</evidence>
<dbReference type="CDD" id="cd03426">
    <property type="entry name" value="NUDIX_CoAse_Nudt7"/>
    <property type="match status" value="1"/>
</dbReference>
<dbReference type="InterPro" id="IPR015797">
    <property type="entry name" value="NUDIX_hydrolase-like_dom_sf"/>
</dbReference>
<dbReference type="SUPFAM" id="SSF55811">
    <property type="entry name" value="Nudix"/>
    <property type="match status" value="1"/>
</dbReference>
<gene>
    <name evidence="10" type="ORF">ACH46_06740</name>
</gene>